<accession>A0A5C2RY38</accession>
<dbReference type="Proteomes" id="UP000313359">
    <property type="component" value="Unassembled WGS sequence"/>
</dbReference>
<keyword evidence="2" id="KW-1185">Reference proteome</keyword>
<evidence type="ECO:0000313" key="2">
    <source>
        <dbReference type="Proteomes" id="UP000313359"/>
    </source>
</evidence>
<protein>
    <submittedName>
        <fullName evidence="1">Uncharacterized protein</fullName>
    </submittedName>
</protein>
<gene>
    <name evidence="1" type="ORF">L227DRAFT_296555</name>
</gene>
<reference evidence="1" key="1">
    <citation type="journal article" date="2018" name="Genome Biol. Evol.">
        <title>Genomics and development of Lentinus tigrinus, a white-rot wood-decaying mushroom with dimorphic fruiting bodies.</title>
        <authorList>
            <person name="Wu B."/>
            <person name="Xu Z."/>
            <person name="Knudson A."/>
            <person name="Carlson A."/>
            <person name="Chen N."/>
            <person name="Kovaka S."/>
            <person name="LaButti K."/>
            <person name="Lipzen A."/>
            <person name="Pennachio C."/>
            <person name="Riley R."/>
            <person name="Schakwitz W."/>
            <person name="Umezawa K."/>
            <person name="Ohm R.A."/>
            <person name="Grigoriev I.V."/>
            <person name="Nagy L.G."/>
            <person name="Gibbons J."/>
            <person name="Hibbett D."/>
        </authorList>
    </citation>
    <scope>NUCLEOTIDE SEQUENCE [LARGE SCALE GENOMIC DNA]</scope>
    <source>
        <strain evidence="1">ALCF2SS1-6</strain>
    </source>
</reference>
<dbReference type="EMBL" id="ML122292">
    <property type="protein sequence ID" value="RPD55894.1"/>
    <property type="molecule type" value="Genomic_DNA"/>
</dbReference>
<sequence length="168" mass="19005">MYSSCIRHTAGSRCKPSTWFFEAPSGHRLPVDTSSRHIWVGRNCRISNCRACGQNTGLVVSDALVLLCGTDGRSKLGIKISIEPRLNFVCVLHWARFGPLLAHPYRCSSLSRCGSQKPATLARSRCDRDCRKSGKQLDSRTHCRRASYHYSRRYWRSTCIHATMTRNG</sequence>
<organism evidence="1 2">
    <name type="scientific">Lentinus tigrinus ALCF2SS1-6</name>
    <dbReference type="NCBI Taxonomy" id="1328759"/>
    <lineage>
        <taxon>Eukaryota</taxon>
        <taxon>Fungi</taxon>
        <taxon>Dikarya</taxon>
        <taxon>Basidiomycota</taxon>
        <taxon>Agaricomycotina</taxon>
        <taxon>Agaricomycetes</taxon>
        <taxon>Polyporales</taxon>
        <taxon>Polyporaceae</taxon>
        <taxon>Lentinus</taxon>
    </lineage>
</organism>
<evidence type="ECO:0000313" key="1">
    <source>
        <dbReference type="EMBL" id="RPD55894.1"/>
    </source>
</evidence>
<name>A0A5C2RY38_9APHY</name>
<proteinExistence type="predicted"/>
<dbReference type="AlphaFoldDB" id="A0A5C2RY38"/>